<dbReference type="PROSITE" id="PS50929">
    <property type="entry name" value="ABC_TM1F"/>
    <property type="match status" value="1"/>
</dbReference>
<feature type="transmembrane region" description="Helical" evidence="7">
    <location>
        <begin position="39"/>
        <end position="61"/>
    </location>
</feature>
<dbReference type="Gene3D" id="1.20.1560.10">
    <property type="entry name" value="ABC transporter type 1, transmembrane domain"/>
    <property type="match status" value="1"/>
</dbReference>
<dbReference type="SUPFAM" id="SSF90123">
    <property type="entry name" value="ABC transporter transmembrane region"/>
    <property type="match status" value="1"/>
</dbReference>
<evidence type="ECO:0000313" key="10">
    <source>
        <dbReference type="EMBL" id="GAA2266475.1"/>
    </source>
</evidence>
<evidence type="ECO:0000313" key="11">
    <source>
        <dbReference type="Proteomes" id="UP001500305"/>
    </source>
</evidence>
<keyword evidence="3" id="KW-0547">Nucleotide-binding</keyword>
<dbReference type="RefSeq" id="WP_344639596.1">
    <property type="nucleotide sequence ID" value="NZ_BAAATR010000033.1"/>
</dbReference>
<gene>
    <name evidence="10" type="ORF">GCM10010430_59380</name>
</gene>
<dbReference type="EMBL" id="BAAATR010000033">
    <property type="protein sequence ID" value="GAA2266475.1"/>
    <property type="molecule type" value="Genomic_DNA"/>
</dbReference>
<dbReference type="InterPro" id="IPR003439">
    <property type="entry name" value="ABC_transporter-like_ATP-bd"/>
</dbReference>
<dbReference type="Pfam" id="PF00005">
    <property type="entry name" value="ABC_tran"/>
    <property type="match status" value="1"/>
</dbReference>
<dbReference type="InterPro" id="IPR011527">
    <property type="entry name" value="ABC1_TM_dom"/>
</dbReference>
<evidence type="ECO:0000259" key="9">
    <source>
        <dbReference type="PROSITE" id="PS50929"/>
    </source>
</evidence>
<feature type="transmembrane region" description="Helical" evidence="7">
    <location>
        <begin position="161"/>
        <end position="192"/>
    </location>
</feature>
<dbReference type="InterPro" id="IPR003593">
    <property type="entry name" value="AAA+_ATPase"/>
</dbReference>
<evidence type="ECO:0000256" key="3">
    <source>
        <dbReference type="ARBA" id="ARBA00022741"/>
    </source>
</evidence>
<feature type="transmembrane region" description="Helical" evidence="7">
    <location>
        <begin position="73"/>
        <end position="94"/>
    </location>
</feature>
<evidence type="ECO:0000256" key="1">
    <source>
        <dbReference type="ARBA" id="ARBA00004651"/>
    </source>
</evidence>
<comment type="subcellular location">
    <subcellularLocation>
        <location evidence="1">Cell membrane</location>
        <topology evidence="1">Multi-pass membrane protein</topology>
    </subcellularLocation>
</comment>
<dbReference type="InterPro" id="IPR017871">
    <property type="entry name" value="ABC_transporter-like_CS"/>
</dbReference>
<dbReference type="PROSITE" id="PS00211">
    <property type="entry name" value="ABC_TRANSPORTER_1"/>
    <property type="match status" value="1"/>
</dbReference>
<comment type="caution">
    <text evidence="10">The sequence shown here is derived from an EMBL/GenBank/DDBJ whole genome shotgun (WGS) entry which is preliminary data.</text>
</comment>
<sequence length="590" mass="63334">MESLAPGSAVDGPVAPSPAVPTRVAFRRFWPWVRPDAPWLAVSAVLLVAGSLGEVVSVWLFKDLIDEVLVPRRFSAFWTLGTAMLGTAVGAALLTFSGGYGARRAAERFVLRLRTAAVAHLHTLPPDTLERRQPGDVVSRLTRDVVAVEQLVASGLVEGTAALFGLLLFTTAALYLSLPLALVAICTAPLFWASARFFGRRLLVRERVAQRRAGGVSAVVEESLRNSELARTCEQEAREVGRVRREGRALMDAELAAARLAELYPPFLNVLEVLAGLAVVGIGAYELERGVLSLGGLLAFAAFMAQLFEPAHQLSELAAVAGTAGASAERLLELLDTPSPVRERPHARDVRPVAGRLSCEQVGFDYPGHPGLPLLADISFDLRPGEVLAVMGPSGCGKSTLAKLLVRFLDPDLGTVCLDGEDLRELTLRSVRRAVTLLPQRTALFRATIRENIAYGRPGASQAEIERAASAADAHGFIIELPDGYRTEIGRDGFQLSGGQCRRIAIARAFLRATPVLVLDEPTAGLDDRSAEKVIAPLRQLMAGRTTVLITHDRAFARTADRILWLGHADAGELPYDGRPRRTTGCAAGA</sequence>
<evidence type="ECO:0000256" key="5">
    <source>
        <dbReference type="ARBA" id="ARBA00022989"/>
    </source>
</evidence>
<dbReference type="InterPro" id="IPR027417">
    <property type="entry name" value="P-loop_NTPase"/>
</dbReference>
<keyword evidence="4" id="KW-0067">ATP-binding</keyword>
<dbReference type="InterPro" id="IPR036640">
    <property type="entry name" value="ABC1_TM_sf"/>
</dbReference>
<dbReference type="PANTHER" id="PTHR43394:SF1">
    <property type="entry name" value="ATP-BINDING CASSETTE SUB-FAMILY B MEMBER 10, MITOCHONDRIAL"/>
    <property type="match status" value="1"/>
</dbReference>
<evidence type="ECO:0000256" key="2">
    <source>
        <dbReference type="ARBA" id="ARBA00022692"/>
    </source>
</evidence>
<reference evidence="11" key="1">
    <citation type="journal article" date="2019" name="Int. J. Syst. Evol. Microbiol.">
        <title>The Global Catalogue of Microorganisms (GCM) 10K type strain sequencing project: providing services to taxonomists for standard genome sequencing and annotation.</title>
        <authorList>
            <consortium name="The Broad Institute Genomics Platform"/>
            <consortium name="The Broad Institute Genome Sequencing Center for Infectious Disease"/>
            <person name="Wu L."/>
            <person name="Ma J."/>
        </authorList>
    </citation>
    <scope>NUCLEOTIDE SEQUENCE [LARGE SCALE GENOMIC DNA]</scope>
    <source>
        <strain evidence="11">JCM 7356</strain>
    </source>
</reference>
<evidence type="ECO:0008006" key="12">
    <source>
        <dbReference type="Google" id="ProtNLM"/>
    </source>
</evidence>
<name>A0ABP5RLY1_9ACTN</name>
<keyword evidence="11" id="KW-1185">Reference proteome</keyword>
<keyword evidence="2 7" id="KW-0812">Transmembrane</keyword>
<feature type="domain" description="ABC transmembrane type-1" evidence="9">
    <location>
        <begin position="41"/>
        <end position="323"/>
    </location>
</feature>
<dbReference type="SUPFAM" id="SSF52540">
    <property type="entry name" value="P-loop containing nucleoside triphosphate hydrolases"/>
    <property type="match status" value="1"/>
</dbReference>
<evidence type="ECO:0000256" key="6">
    <source>
        <dbReference type="ARBA" id="ARBA00023136"/>
    </source>
</evidence>
<accession>A0ABP5RLY1</accession>
<keyword evidence="6 7" id="KW-0472">Membrane</keyword>
<dbReference type="Proteomes" id="UP001500305">
    <property type="component" value="Unassembled WGS sequence"/>
</dbReference>
<dbReference type="SMART" id="SM00382">
    <property type="entry name" value="AAA"/>
    <property type="match status" value="1"/>
</dbReference>
<dbReference type="Gene3D" id="3.40.50.300">
    <property type="entry name" value="P-loop containing nucleotide triphosphate hydrolases"/>
    <property type="match status" value="1"/>
</dbReference>
<proteinExistence type="predicted"/>
<evidence type="ECO:0000259" key="8">
    <source>
        <dbReference type="PROSITE" id="PS50893"/>
    </source>
</evidence>
<dbReference type="PROSITE" id="PS50893">
    <property type="entry name" value="ABC_TRANSPORTER_2"/>
    <property type="match status" value="1"/>
</dbReference>
<protein>
    <recommendedName>
        <fullName evidence="12">ABC transporter ATP-binding protein</fullName>
    </recommendedName>
</protein>
<organism evidence="10 11">
    <name type="scientific">Kitasatospora cystarginea</name>
    <dbReference type="NCBI Taxonomy" id="58350"/>
    <lineage>
        <taxon>Bacteria</taxon>
        <taxon>Bacillati</taxon>
        <taxon>Actinomycetota</taxon>
        <taxon>Actinomycetes</taxon>
        <taxon>Kitasatosporales</taxon>
        <taxon>Streptomycetaceae</taxon>
        <taxon>Kitasatospora</taxon>
    </lineage>
</organism>
<evidence type="ECO:0000256" key="7">
    <source>
        <dbReference type="SAM" id="Phobius"/>
    </source>
</evidence>
<evidence type="ECO:0000256" key="4">
    <source>
        <dbReference type="ARBA" id="ARBA00022840"/>
    </source>
</evidence>
<keyword evidence="5 7" id="KW-1133">Transmembrane helix</keyword>
<feature type="domain" description="ABC transporter" evidence="8">
    <location>
        <begin position="357"/>
        <end position="590"/>
    </location>
</feature>
<dbReference type="PANTHER" id="PTHR43394">
    <property type="entry name" value="ATP-DEPENDENT PERMEASE MDL1, MITOCHONDRIAL"/>
    <property type="match status" value="1"/>
</dbReference>
<dbReference type="InterPro" id="IPR039421">
    <property type="entry name" value="Type_1_exporter"/>
</dbReference>
<dbReference type="Pfam" id="PF00664">
    <property type="entry name" value="ABC_membrane"/>
    <property type="match status" value="1"/>
</dbReference>